<comment type="caution">
    <text evidence="3">The sequence shown here is derived from an EMBL/GenBank/DDBJ whole genome shotgun (WGS) entry which is preliminary data.</text>
</comment>
<dbReference type="PANTHER" id="PTHR43298">
    <property type="entry name" value="MULTIDRUG RESISTANCE PROTEIN NORM-RELATED"/>
    <property type="match status" value="1"/>
</dbReference>
<evidence type="ECO:0000313" key="3">
    <source>
        <dbReference type="EMBL" id="HHL42526.1"/>
    </source>
</evidence>
<gene>
    <name evidence="3" type="ORF">ENJ42_02815</name>
</gene>
<feature type="transmembrane region" description="Helical" evidence="2">
    <location>
        <begin position="253"/>
        <end position="278"/>
    </location>
</feature>
<feature type="transmembrane region" description="Helical" evidence="2">
    <location>
        <begin position="90"/>
        <end position="113"/>
    </location>
</feature>
<sequence>FMVGMVMMSEFLAVQAGQDPVQAAKAGQYVIALAAGWPFSLMTMVLRNFLAALGKTRIPLVLILLTTAINAGFNALLIFGMFGFPRLGLVGAGIASSLSYICGFLMFVLYIGWDKKAAAFHVFRNFWQLHAKRLREVIKLGWPISVTTVFEGMLFNACILLVGLIGIMEVAAYQIALNVSALAFMIPWGMSMAGAVRVGLAKGAGDMAAVKRAGLVTIFACVTSILLIAVPVLLYPHGVASLYLNAGDPDNQIVIALVASFIPIAAAFMVFDAVQVAANQILRGLKDVNWPMVLTGISYWVIGFPAAFWLSQKTPLGAKGVWYGLLIGLVSASILLSFRFWKLVWKK</sequence>
<dbReference type="EMBL" id="DRMJ01000134">
    <property type="protein sequence ID" value="HHL42526.1"/>
    <property type="molecule type" value="Genomic_DNA"/>
</dbReference>
<dbReference type="CDD" id="cd13131">
    <property type="entry name" value="MATE_NorM_like"/>
    <property type="match status" value="1"/>
</dbReference>
<evidence type="ECO:0000256" key="2">
    <source>
        <dbReference type="SAM" id="Phobius"/>
    </source>
</evidence>
<proteinExistence type="predicted"/>
<feature type="transmembrane region" description="Helical" evidence="2">
    <location>
        <begin position="322"/>
        <end position="341"/>
    </location>
</feature>
<dbReference type="NCBIfam" id="TIGR00797">
    <property type="entry name" value="matE"/>
    <property type="match status" value="1"/>
</dbReference>
<dbReference type="GO" id="GO:0015297">
    <property type="term" value="F:antiporter activity"/>
    <property type="evidence" value="ECO:0007669"/>
    <property type="project" value="InterPro"/>
</dbReference>
<feature type="transmembrane region" description="Helical" evidence="2">
    <location>
        <begin position="179"/>
        <end position="200"/>
    </location>
</feature>
<dbReference type="InterPro" id="IPR002528">
    <property type="entry name" value="MATE_fam"/>
</dbReference>
<feature type="transmembrane region" description="Helical" evidence="2">
    <location>
        <begin position="290"/>
        <end position="310"/>
    </location>
</feature>
<name>A0A7C5R3N5_9PROT</name>
<dbReference type="PANTHER" id="PTHR43298:SF2">
    <property type="entry name" value="FMN_FAD EXPORTER YEEO-RELATED"/>
    <property type="match status" value="1"/>
</dbReference>
<keyword evidence="1" id="KW-0813">Transport</keyword>
<protein>
    <submittedName>
        <fullName evidence="3">MATE family efflux transporter</fullName>
    </submittedName>
</protein>
<dbReference type="GO" id="GO:0042910">
    <property type="term" value="F:xenobiotic transmembrane transporter activity"/>
    <property type="evidence" value="ECO:0007669"/>
    <property type="project" value="InterPro"/>
</dbReference>
<dbReference type="InterPro" id="IPR050222">
    <property type="entry name" value="MATE_MdtK"/>
</dbReference>
<feature type="non-terminal residue" evidence="3">
    <location>
        <position position="1"/>
    </location>
</feature>
<evidence type="ECO:0000256" key="1">
    <source>
        <dbReference type="ARBA" id="ARBA00022448"/>
    </source>
</evidence>
<keyword evidence="2" id="KW-1133">Transmembrane helix</keyword>
<reference evidence="3" key="1">
    <citation type="journal article" date="2020" name="mSystems">
        <title>Genome- and Community-Level Interaction Insights into Carbon Utilization and Element Cycling Functions of Hydrothermarchaeota in Hydrothermal Sediment.</title>
        <authorList>
            <person name="Zhou Z."/>
            <person name="Liu Y."/>
            <person name="Xu W."/>
            <person name="Pan J."/>
            <person name="Luo Z.H."/>
            <person name="Li M."/>
        </authorList>
    </citation>
    <scope>NUCLEOTIDE SEQUENCE [LARGE SCALE GENOMIC DNA]</scope>
    <source>
        <strain evidence="3">HyVt-485</strain>
    </source>
</reference>
<feature type="transmembrane region" description="Helical" evidence="2">
    <location>
        <begin position="33"/>
        <end position="53"/>
    </location>
</feature>
<dbReference type="GO" id="GO:0005886">
    <property type="term" value="C:plasma membrane"/>
    <property type="evidence" value="ECO:0007669"/>
    <property type="project" value="TreeGrafter"/>
</dbReference>
<organism evidence="3">
    <name type="scientific">Hellea balneolensis</name>
    <dbReference type="NCBI Taxonomy" id="287478"/>
    <lineage>
        <taxon>Bacteria</taxon>
        <taxon>Pseudomonadati</taxon>
        <taxon>Pseudomonadota</taxon>
        <taxon>Alphaproteobacteria</taxon>
        <taxon>Maricaulales</taxon>
        <taxon>Robiginitomaculaceae</taxon>
        <taxon>Hellea</taxon>
    </lineage>
</organism>
<feature type="transmembrane region" description="Helical" evidence="2">
    <location>
        <begin position="212"/>
        <end position="233"/>
    </location>
</feature>
<keyword evidence="2" id="KW-0472">Membrane</keyword>
<feature type="transmembrane region" description="Helical" evidence="2">
    <location>
        <begin position="60"/>
        <end position="84"/>
    </location>
</feature>
<dbReference type="Pfam" id="PF01554">
    <property type="entry name" value="MatE"/>
    <property type="match status" value="2"/>
</dbReference>
<keyword evidence="2" id="KW-0812">Transmembrane</keyword>
<dbReference type="AlphaFoldDB" id="A0A7C5R3N5"/>
<dbReference type="Proteomes" id="UP000885830">
    <property type="component" value="Unassembled WGS sequence"/>
</dbReference>
<feature type="transmembrane region" description="Helical" evidence="2">
    <location>
        <begin position="140"/>
        <end position="167"/>
    </location>
</feature>
<accession>A0A7C5R3N5</accession>